<reference evidence="1 2" key="1">
    <citation type="submission" date="2018-03" db="EMBL/GenBank/DDBJ databases">
        <title>Complete genome sequence of Thauera aromatica, a model organism for studying aromatic compound degradation under denitrifying conditions.</title>
        <authorList>
            <person name="Lo H.-Y."/>
            <person name="Goris T."/>
            <person name="Boll M."/>
            <person name="Mueller J.A."/>
        </authorList>
    </citation>
    <scope>NUCLEOTIDE SEQUENCE [LARGE SCALE GENOMIC DNA]</scope>
    <source>
        <strain evidence="1 2">K172</strain>
    </source>
</reference>
<proteinExistence type="predicted"/>
<dbReference type="KEGG" id="tak:Tharo_2148"/>
<protein>
    <submittedName>
        <fullName evidence="1">Uncharacterized protein</fullName>
    </submittedName>
</protein>
<evidence type="ECO:0000313" key="1">
    <source>
        <dbReference type="EMBL" id="AVR89051.1"/>
    </source>
</evidence>
<accession>A0A2R4BNY8</accession>
<sequence length="99" mass="10696">MNRDQIETGGPAFPMQEPQAIHAYAVAAVEGITDPDERDRAYLKARGEAVGGMSLRDYFAAKAMQGFAADSDTAWGDGVNGVARTAYEWADAMLRARRA</sequence>
<dbReference type="RefSeq" id="WP_107221211.1">
    <property type="nucleotide sequence ID" value="NZ_CP028339.1"/>
</dbReference>
<dbReference type="Proteomes" id="UP000241885">
    <property type="component" value="Chromosome"/>
</dbReference>
<organism evidence="1 2">
    <name type="scientific">Thauera aromatica K172</name>
    <dbReference type="NCBI Taxonomy" id="44139"/>
    <lineage>
        <taxon>Bacteria</taxon>
        <taxon>Pseudomonadati</taxon>
        <taxon>Pseudomonadota</taxon>
        <taxon>Betaproteobacteria</taxon>
        <taxon>Rhodocyclales</taxon>
        <taxon>Zoogloeaceae</taxon>
        <taxon>Thauera</taxon>
    </lineage>
</organism>
<gene>
    <name evidence="1" type="ORF">Tharo_2148</name>
</gene>
<keyword evidence="2" id="KW-1185">Reference proteome</keyword>
<evidence type="ECO:0000313" key="2">
    <source>
        <dbReference type="Proteomes" id="UP000241885"/>
    </source>
</evidence>
<dbReference type="EMBL" id="CP028339">
    <property type="protein sequence ID" value="AVR89051.1"/>
    <property type="molecule type" value="Genomic_DNA"/>
</dbReference>
<name>A0A2R4BNY8_THAAR</name>
<dbReference type="AlphaFoldDB" id="A0A2R4BNY8"/>
<dbReference type="OrthoDB" id="7031433at2"/>